<dbReference type="PANTHER" id="PTHR43744">
    <property type="entry name" value="ABC TRANSPORTER PERMEASE PROTEIN MG189-RELATED-RELATED"/>
    <property type="match status" value="1"/>
</dbReference>
<keyword evidence="3" id="KW-1003">Cell membrane</keyword>
<comment type="subcellular location">
    <subcellularLocation>
        <location evidence="1 7">Cell membrane</location>
        <topology evidence="1 7">Multi-pass membrane protein</topology>
    </subcellularLocation>
</comment>
<evidence type="ECO:0000256" key="6">
    <source>
        <dbReference type="ARBA" id="ARBA00023136"/>
    </source>
</evidence>
<dbReference type="Pfam" id="PF00528">
    <property type="entry name" value="BPD_transp_1"/>
    <property type="match status" value="1"/>
</dbReference>
<accession>A0ABS6D783</accession>
<dbReference type="InterPro" id="IPR000515">
    <property type="entry name" value="MetI-like"/>
</dbReference>
<keyword evidence="5 7" id="KW-1133">Transmembrane helix</keyword>
<dbReference type="PANTHER" id="PTHR43744:SF3">
    <property type="entry name" value="LACTOSE TRANSPORT SYSTEM PERMEASE PROTEIN LACG"/>
    <property type="match status" value="1"/>
</dbReference>
<feature type="transmembrane region" description="Helical" evidence="7">
    <location>
        <begin position="106"/>
        <end position="127"/>
    </location>
</feature>
<evidence type="ECO:0000256" key="2">
    <source>
        <dbReference type="ARBA" id="ARBA00022448"/>
    </source>
</evidence>
<evidence type="ECO:0000256" key="7">
    <source>
        <dbReference type="RuleBase" id="RU363032"/>
    </source>
</evidence>
<gene>
    <name evidence="9" type="ORF">HGO97_015095</name>
</gene>
<evidence type="ECO:0000313" key="9">
    <source>
        <dbReference type="EMBL" id="MBU3877135.1"/>
    </source>
</evidence>
<evidence type="ECO:0000256" key="4">
    <source>
        <dbReference type="ARBA" id="ARBA00022692"/>
    </source>
</evidence>
<keyword evidence="6 7" id="KW-0472">Membrane</keyword>
<comment type="similarity">
    <text evidence="7">Belongs to the binding-protein-dependent transport system permease family.</text>
</comment>
<sequence>MSRKAKRRWMLTGRMAFVIAWCIFTLIPIYTAFVASLTKYENLGKNFLWPADLHFQNYIDIWQRIDLLGYFKATIIYAVGTSLINVILATFAAYALSRYKFKGKMFYSFIIFITQVIPQVVIAIPIFMTLNKMGLYDTYIGVIIAIIATSMAFPILLLRSFFDGIPIALEEAASIDGCSRLGILFKIIIPLSAPGIATTFALSFFTGWGQYLYPLILTRNANKTPLTVGIARLIDNQTPWEMVMTGTLLAIIPAILIYLCAQKSLVRGMMAGAVK</sequence>
<keyword evidence="2 7" id="KW-0813">Transport</keyword>
<evidence type="ECO:0000259" key="8">
    <source>
        <dbReference type="PROSITE" id="PS50928"/>
    </source>
</evidence>
<evidence type="ECO:0000313" key="10">
    <source>
        <dbReference type="Proteomes" id="UP000723714"/>
    </source>
</evidence>
<feature type="transmembrane region" description="Helical" evidence="7">
    <location>
        <begin position="75"/>
        <end position="94"/>
    </location>
</feature>
<keyword evidence="10" id="KW-1185">Reference proteome</keyword>
<evidence type="ECO:0000256" key="3">
    <source>
        <dbReference type="ARBA" id="ARBA00022475"/>
    </source>
</evidence>
<reference evidence="9 10" key="1">
    <citation type="submission" date="2021-06" db="EMBL/GenBank/DDBJ databases">
        <title>Faecalicatena sp. nov. isolated from porcine feces.</title>
        <authorList>
            <person name="Oh B.S."/>
            <person name="Lee J.H."/>
        </authorList>
    </citation>
    <scope>NUCLEOTIDE SEQUENCE [LARGE SCALE GENOMIC DNA]</scope>
    <source>
        <strain evidence="9 10">AGMB00832</strain>
    </source>
</reference>
<dbReference type="RefSeq" id="WP_216243265.1">
    <property type="nucleotide sequence ID" value="NZ_JABACJ020000015.1"/>
</dbReference>
<evidence type="ECO:0000256" key="5">
    <source>
        <dbReference type="ARBA" id="ARBA00022989"/>
    </source>
</evidence>
<feature type="domain" description="ABC transmembrane type-1" evidence="8">
    <location>
        <begin position="71"/>
        <end position="261"/>
    </location>
</feature>
<keyword evidence="4 7" id="KW-0812">Transmembrane</keyword>
<dbReference type="EMBL" id="JABACJ020000015">
    <property type="protein sequence ID" value="MBU3877135.1"/>
    <property type="molecule type" value="Genomic_DNA"/>
</dbReference>
<comment type="caution">
    <text evidence="9">The sequence shown here is derived from an EMBL/GenBank/DDBJ whole genome shotgun (WGS) entry which is preliminary data.</text>
</comment>
<dbReference type="CDD" id="cd06261">
    <property type="entry name" value="TM_PBP2"/>
    <property type="match status" value="1"/>
</dbReference>
<name>A0ABS6D783_9FIRM</name>
<feature type="transmembrane region" description="Helical" evidence="7">
    <location>
        <begin position="139"/>
        <end position="162"/>
    </location>
</feature>
<feature type="transmembrane region" description="Helical" evidence="7">
    <location>
        <begin position="242"/>
        <end position="261"/>
    </location>
</feature>
<evidence type="ECO:0000256" key="1">
    <source>
        <dbReference type="ARBA" id="ARBA00004651"/>
    </source>
</evidence>
<dbReference type="PROSITE" id="PS50928">
    <property type="entry name" value="ABC_TM1"/>
    <property type="match status" value="1"/>
</dbReference>
<organism evidence="9 10">
    <name type="scientific">Faecalicatena faecalis</name>
    <dbReference type="NCBI Taxonomy" id="2726362"/>
    <lineage>
        <taxon>Bacteria</taxon>
        <taxon>Bacillati</taxon>
        <taxon>Bacillota</taxon>
        <taxon>Clostridia</taxon>
        <taxon>Lachnospirales</taxon>
        <taxon>Lachnospiraceae</taxon>
        <taxon>Faecalicatena</taxon>
    </lineage>
</organism>
<proteinExistence type="inferred from homology"/>
<dbReference type="Proteomes" id="UP000723714">
    <property type="component" value="Unassembled WGS sequence"/>
</dbReference>
<feature type="transmembrane region" description="Helical" evidence="7">
    <location>
        <begin position="183"/>
        <end position="205"/>
    </location>
</feature>
<protein>
    <submittedName>
        <fullName evidence="9">Carbohydrate ABC transporter permease</fullName>
    </submittedName>
</protein>